<reference evidence="2 3" key="1">
    <citation type="journal article" date="2011" name="PLoS Genet.">
        <title>Genome sequencing and comparative transcriptomics of the model entomopathogenic fungi Metarhizium anisopliae and M. acridum.</title>
        <authorList>
            <person name="Gao Q."/>
            <person name="Jin K."/>
            <person name="Ying S.H."/>
            <person name="Zhang Y."/>
            <person name="Xiao G."/>
            <person name="Shang Y."/>
            <person name="Duan Z."/>
            <person name="Hu X."/>
            <person name="Xie X.Q."/>
            <person name="Zhou G."/>
            <person name="Peng G."/>
            <person name="Luo Z."/>
            <person name="Huang W."/>
            <person name="Wang B."/>
            <person name="Fang W."/>
            <person name="Wang S."/>
            <person name="Zhong Y."/>
            <person name="Ma L.J."/>
            <person name="St Leger R.J."/>
            <person name="Zhao G.P."/>
            <person name="Pei Y."/>
            <person name="Feng M.G."/>
            <person name="Xia Y."/>
            <person name="Wang C."/>
        </authorList>
    </citation>
    <scope>NUCLEOTIDE SEQUENCE [LARGE SCALE GENOMIC DNA]</scope>
    <source>
        <strain evidence="2 3">CQMa 102</strain>
    </source>
</reference>
<dbReference type="EMBL" id="GL698629">
    <property type="protein sequence ID" value="EFY84408.1"/>
    <property type="molecule type" value="Genomic_DNA"/>
</dbReference>
<sequence length="123" mass="13538">MIVLAGIQPTPLNRQQTDQVRAQPAEQSLRISSYNTAGNPPSIRNTDTDIRKANLYEPATLNDSYSGAEVLFLVSFPSMEEEPGASRRTAMSSTPQGPSAYKTSFTHRFRSANAPRELPALRK</sequence>
<name>E9EI62_METAQ</name>
<evidence type="ECO:0000256" key="1">
    <source>
        <dbReference type="SAM" id="MobiDB-lite"/>
    </source>
</evidence>
<keyword evidence="3" id="KW-1185">Reference proteome</keyword>
<accession>E9EI62</accession>
<evidence type="ECO:0000313" key="3">
    <source>
        <dbReference type="Proteomes" id="UP000002499"/>
    </source>
</evidence>
<evidence type="ECO:0000313" key="2">
    <source>
        <dbReference type="EMBL" id="EFY84408.1"/>
    </source>
</evidence>
<dbReference type="InParanoid" id="E9EI62"/>
<protein>
    <submittedName>
        <fullName evidence="2">Uncharacterized protein</fullName>
    </submittedName>
</protein>
<dbReference type="OrthoDB" id="419598at2759"/>
<dbReference type="Proteomes" id="UP000002499">
    <property type="component" value="Unassembled WGS sequence"/>
</dbReference>
<feature type="compositionally biased region" description="Polar residues" evidence="1">
    <location>
        <begin position="89"/>
        <end position="104"/>
    </location>
</feature>
<feature type="region of interest" description="Disordered" evidence="1">
    <location>
        <begin position="79"/>
        <end position="123"/>
    </location>
</feature>
<organism evidence="3">
    <name type="scientific">Metarhizium acridum (strain CQMa 102)</name>
    <dbReference type="NCBI Taxonomy" id="655827"/>
    <lineage>
        <taxon>Eukaryota</taxon>
        <taxon>Fungi</taxon>
        <taxon>Dikarya</taxon>
        <taxon>Ascomycota</taxon>
        <taxon>Pezizomycotina</taxon>
        <taxon>Sordariomycetes</taxon>
        <taxon>Hypocreomycetidae</taxon>
        <taxon>Hypocreales</taxon>
        <taxon>Clavicipitaceae</taxon>
        <taxon>Metarhizium</taxon>
    </lineage>
</organism>
<proteinExistence type="predicted"/>
<dbReference type="AlphaFoldDB" id="E9EI62"/>
<gene>
    <name evidence="2" type="ORF">MAC_09560</name>
</gene>
<dbReference type="HOGENOM" id="CLU_2015807_0_0_1"/>